<dbReference type="GO" id="GO:0006355">
    <property type="term" value="P:regulation of DNA-templated transcription"/>
    <property type="evidence" value="ECO:0007669"/>
    <property type="project" value="InterPro"/>
</dbReference>
<dbReference type="PROSITE" id="PS51755">
    <property type="entry name" value="OMPR_PHOB"/>
    <property type="match status" value="1"/>
</dbReference>
<organism evidence="8 9">
    <name type="scientific">Amycolatopsis thailandensis</name>
    <dbReference type="NCBI Taxonomy" id="589330"/>
    <lineage>
        <taxon>Bacteria</taxon>
        <taxon>Bacillati</taxon>
        <taxon>Actinomycetota</taxon>
        <taxon>Actinomycetes</taxon>
        <taxon>Pseudonocardiales</taxon>
        <taxon>Pseudonocardiaceae</taxon>
        <taxon>Amycolatopsis</taxon>
    </lineage>
</organism>
<dbReference type="InterPro" id="IPR016032">
    <property type="entry name" value="Sig_transdc_resp-reg_C-effctor"/>
</dbReference>
<dbReference type="Pfam" id="PF13424">
    <property type="entry name" value="TPR_12"/>
    <property type="match status" value="1"/>
</dbReference>
<feature type="repeat" description="TPR" evidence="5">
    <location>
        <begin position="786"/>
        <end position="819"/>
    </location>
</feature>
<dbReference type="SUPFAM" id="SSF52540">
    <property type="entry name" value="P-loop containing nucleoside triphosphate hydrolases"/>
    <property type="match status" value="1"/>
</dbReference>
<evidence type="ECO:0000256" key="4">
    <source>
        <dbReference type="ARBA" id="ARBA00023163"/>
    </source>
</evidence>
<dbReference type="SUPFAM" id="SSF46894">
    <property type="entry name" value="C-terminal effector domain of the bipartite response regulators"/>
    <property type="match status" value="1"/>
</dbReference>
<evidence type="ECO:0000256" key="3">
    <source>
        <dbReference type="ARBA" id="ARBA00023125"/>
    </source>
</evidence>
<feature type="DNA-binding region" description="OmpR/PhoB-type" evidence="6">
    <location>
        <begin position="1"/>
        <end position="92"/>
    </location>
</feature>
<evidence type="ECO:0000256" key="1">
    <source>
        <dbReference type="ARBA" id="ARBA00005820"/>
    </source>
</evidence>
<keyword evidence="4" id="KW-0804">Transcription</keyword>
<dbReference type="InterPro" id="IPR019734">
    <property type="entry name" value="TPR_rpt"/>
</dbReference>
<dbReference type="InterPro" id="IPR051677">
    <property type="entry name" value="AfsR-DnrI-RedD_regulator"/>
</dbReference>
<dbReference type="Pfam" id="PF00486">
    <property type="entry name" value="Trans_reg_C"/>
    <property type="match status" value="1"/>
</dbReference>
<dbReference type="Gene3D" id="1.10.10.10">
    <property type="entry name" value="Winged helix-like DNA-binding domain superfamily/Winged helix DNA-binding domain"/>
    <property type="match status" value="1"/>
</dbReference>
<dbReference type="GO" id="GO:0003677">
    <property type="term" value="F:DNA binding"/>
    <property type="evidence" value="ECO:0007669"/>
    <property type="project" value="UniProtKB-UniRule"/>
</dbReference>
<reference evidence="8 9" key="1">
    <citation type="submission" date="2017-07" db="EMBL/GenBank/DDBJ databases">
        <title>Amycolatopsis thailandensis Genome sequencing and assembly.</title>
        <authorList>
            <person name="Kaur N."/>
            <person name="Mayilraj S."/>
        </authorList>
    </citation>
    <scope>NUCLEOTIDE SEQUENCE [LARGE SCALE GENOMIC DNA]</scope>
    <source>
        <strain evidence="8 9">JCM 16380</strain>
    </source>
</reference>
<evidence type="ECO:0000259" key="7">
    <source>
        <dbReference type="PROSITE" id="PS51755"/>
    </source>
</evidence>
<dbReference type="SMART" id="SM00028">
    <property type="entry name" value="TPR"/>
    <property type="match status" value="6"/>
</dbReference>
<feature type="domain" description="OmpR/PhoB-type" evidence="7">
    <location>
        <begin position="1"/>
        <end position="92"/>
    </location>
</feature>
<dbReference type="Pfam" id="PF03704">
    <property type="entry name" value="BTAD"/>
    <property type="match status" value="1"/>
</dbReference>
<sequence>MEFRVLGAVEAWAGGDPVDLGSPKQRLVLAVLLLEAGKPVPRDRIIDLLWPEEPPASARNTVQALVSRLRAVFRGAGGPEIVSEGTRYLLKVTPDQVDLHRFTGLTAQAREADDETAVELLDEALGLWRGEALSDVVSGEVAQRLRGGMNEERWTALEDRADAQLRLGRGRQVLAELTELVAAHPLRQRFVGQLMLALHREGRTDDALEAFRALRGRLGTELGLDPSAELRRLETAILAADPALEPTAAATRPEPVRPAQLPHDVRGFAGRASELERLDEATRHAGEGTDIWVISGTAGVGKTALAVRWAHRVRDAFPDGQLYLDLRGFDPDHEPLTPAVALTQLLQALGTAPKAIPPDTDTRAALLRSLLADSRVLLVLDNVRDTGQVLPLLPPSGTVLVTSRQRLGDLIARTGARALPLSVLPAEDARHLLEAVLGSETVAAEAVAAAELARLCGHLPLALRIAAANLGASGEPEIAELARELAGGDPLTELTVDGAEESAVTTAFGVSYRALPEEHRLLFRRLALVPGQTFTAPAAQALTGVPHSKANQQLKALAAAHLVERYTPGRYRFHDLLRSFAAGRTLSEDTKPERDSAERRLFESYLTTADAAGRVLIPHFLRLPREEPEDKPFGDTEEALAWLDAEWPNLAAAVEQSAEHGPPEFSWHLADALRAFFHQRGHHAEWIDTASTALKAARRSGAGQAQAAMHLSIALACVNSGRYDEAREHLTSALRGDLLDGWDAGRAAVLNNLSAVHQRLGDPQEAIRCGLESLRLCEELNLPGISMALANLGFPYWQTGQLDEARANFTRALAVAERDGARFSVAVLLVDLGNVHRDLGFPDDAYDFYTRALAANRELGYTYGEATALSGRAVLESGRDPSEQNRTDALEAVELTRKIGDRGTEAWTLVGLGEVCLRLDLPEEAAEHHRLALSIARTTSFFWCEAAARTGLAETLLRLGKHAEARTHGELALELAARSGYRLVEERAKLILDEL</sequence>
<keyword evidence="2" id="KW-0805">Transcription regulation</keyword>
<keyword evidence="5" id="KW-0802">TPR repeat</keyword>
<evidence type="ECO:0000313" key="9">
    <source>
        <dbReference type="Proteomes" id="UP000215223"/>
    </source>
</evidence>
<dbReference type="SMART" id="SM00862">
    <property type="entry name" value="Trans_reg_C"/>
    <property type="match status" value="1"/>
</dbReference>
<dbReference type="GO" id="GO:0000160">
    <property type="term" value="P:phosphorelay signal transduction system"/>
    <property type="evidence" value="ECO:0007669"/>
    <property type="project" value="InterPro"/>
</dbReference>
<dbReference type="EMBL" id="NMQT01000134">
    <property type="protein sequence ID" value="OXM47670.1"/>
    <property type="molecule type" value="Genomic_DNA"/>
</dbReference>
<dbReference type="PRINTS" id="PR00364">
    <property type="entry name" value="DISEASERSIST"/>
</dbReference>
<comment type="caution">
    <text evidence="8">The sequence shown here is derived from an EMBL/GenBank/DDBJ whole genome shotgun (WGS) entry which is preliminary data.</text>
</comment>
<dbReference type="Proteomes" id="UP000215223">
    <property type="component" value="Unassembled WGS sequence"/>
</dbReference>
<keyword evidence="9" id="KW-1185">Reference proteome</keyword>
<evidence type="ECO:0000313" key="8">
    <source>
        <dbReference type="EMBL" id="OXM47670.1"/>
    </source>
</evidence>
<dbReference type="OrthoDB" id="7628974at2"/>
<dbReference type="SUPFAM" id="SSF48452">
    <property type="entry name" value="TPR-like"/>
    <property type="match status" value="3"/>
</dbReference>
<evidence type="ECO:0000256" key="6">
    <source>
        <dbReference type="PROSITE-ProRule" id="PRU01091"/>
    </source>
</evidence>
<name>A0A229RLZ2_9PSEU</name>
<evidence type="ECO:0000256" key="2">
    <source>
        <dbReference type="ARBA" id="ARBA00023015"/>
    </source>
</evidence>
<dbReference type="GO" id="GO:0043531">
    <property type="term" value="F:ADP binding"/>
    <property type="evidence" value="ECO:0007669"/>
    <property type="project" value="InterPro"/>
</dbReference>
<dbReference type="InterPro" id="IPR036388">
    <property type="entry name" value="WH-like_DNA-bd_sf"/>
</dbReference>
<dbReference type="PANTHER" id="PTHR35807">
    <property type="entry name" value="TRANSCRIPTIONAL REGULATOR REDD-RELATED"/>
    <property type="match status" value="1"/>
</dbReference>
<dbReference type="Gene3D" id="3.40.50.300">
    <property type="entry name" value="P-loop containing nucleotide triphosphate hydrolases"/>
    <property type="match status" value="1"/>
</dbReference>
<dbReference type="InterPro" id="IPR005158">
    <property type="entry name" value="BTAD"/>
</dbReference>
<dbReference type="InterPro" id="IPR027417">
    <property type="entry name" value="P-loop_NTPase"/>
</dbReference>
<dbReference type="SMART" id="SM01043">
    <property type="entry name" value="BTAD"/>
    <property type="match status" value="1"/>
</dbReference>
<dbReference type="Gene3D" id="1.25.40.10">
    <property type="entry name" value="Tetratricopeptide repeat domain"/>
    <property type="match status" value="3"/>
</dbReference>
<comment type="similarity">
    <text evidence="1">Belongs to the AfsR/DnrI/RedD regulatory family.</text>
</comment>
<evidence type="ECO:0000256" key="5">
    <source>
        <dbReference type="PROSITE-ProRule" id="PRU00339"/>
    </source>
</evidence>
<dbReference type="RefSeq" id="WP_093938225.1">
    <property type="nucleotide sequence ID" value="NZ_NMQT01000134.1"/>
</dbReference>
<protein>
    <submittedName>
        <fullName evidence="8">Transcriptional regulator</fullName>
    </submittedName>
</protein>
<gene>
    <name evidence="8" type="ORF">CFP71_34995</name>
</gene>
<accession>A0A229RLZ2</accession>
<dbReference type="PANTHER" id="PTHR35807:SF1">
    <property type="entry name" value="TRANSCRIPTIONAL REGULATOR REDD"/>
    <property type="match status" value="1"/>
</dbReference>
<dbReference type="InterPro" id="IPR011990">
    <property type="entry name" value="TPR-like_helical_dom_sf"/>
</dbReference>
<dbReference type="InterPro" id="IPR001867">
    <property type="entry name" value="OmpR/PhoB-type_DNA-bd"/>
</dbReference>
<proteinExistence type="inferred from homology"/>
<keyword evidence="3 6" id="KW-0238">DNA-binding</keyword>
<dbReference type="AlphaFoldDB" id="A0A229RLZ2"/>
<dbReference type="CDD" id="cd15831">
    <property type="entry name" value="BTAD"/>
    <property type="match status" value="1"/>
</dbReference>
<dbReference type="PROSITE" id="PS50005">
    <property type="entry name" value="TPR"/>
    <property type="match status" value="1"/>
</dbReference>